<feature type="coiled-coil region" evidence="1">
    <location>
        <begin position="6"/>
        <end position="33"/>
    </location>
</feature>
<protein>
    <submittedName>
        <fullName evidence="2">Uncharacterized protein</fullName>
    </submittedName>
</protein>
<proteinExistence type="predicted"/>
<keyword evidence="3" id="KW-1185">Reference proteome</keyword>
<dbReference type="AlphaFoldDB" id="A0A0V1KZ09"/>
<evidence type="ECO:0000313" key="3">
    <source>
        <dbReference type="Proteomes" id="UP000054721"/>
    </source>
</evidence>
<sequence length="38" mass="4688">MRMQGRKHILRKLDDLEEMIEDLENNYNMDNEYDEQSA</sequence>
<dbReference type="Proteomes" id="UP000054721">
    <property type="component" value="Unassembled WGS sequence"/>
</dbReference>
<reference evidence="2 3" key="1">
    <citation type="submission" date="2015-05" db="EMBL/GenBank/DDBJ databases">
        <title>Evolution of Trichinella species and genotypes.</title>
        <authorList>
            <person name="Korhonen P.K."/>
            <person name="Edoardo P."/>
            <person name="Giuseppe L.R."/>
            <person name="Gasser R.B."/>
        </authorList>
    </citation>
    <scope>NUCLEOTIDE SEQUENCE [LARGE SCALE GENOMIC DNA]</scope>
    <source>
        <strain evidence="2">ISS10</strain>
    </source>
</reference>
<organism evidence="2 3">
    <name type="scientific">Trichinella nativa</name>
    <dbReference type="NCBI Taxonomy" id="6335"/>
    <lineage>
        <taxon>Eukaryota</taxon>
        <taxon>Metazoa</taxon>
        <taxon>Ecdysozoa</taxon>
        <taxon>Nematoda</taxon>
        <taxon>Enoplea</taxon>
        <taxon>Dorylaimia</taxon>
        <taxon>Trichinellida</taxon>
        <taxon>Trichinellidae</taxon>
        <taxon>Trichinella</taxon>
    </lineage>
</organism>
<gene>
    <name evidence="2" type="ORF">T02_15873</name>
</gene>
<accession>A0A0V1KZ09</accession>
<evidence type="ECO:0000256" key="1">
    <source>
        <dbReference type="SAM" id="Coils"/>
    </source>
</evidence>
<dbReference type="EMBL" id="JYDW01000195">
    <property type="protein sequence ID" value="KRZ52374.1"/>
    <property type="molecule type" value="Genomic_DNA"/>
</dbReference>
<comment type="caution">
    <text evidence="2">The sequence shown here is derived from an EMBL/GenBank/DDBJ whole genome shotgun (WGS) entry which is preliminary data.</text>
</comment>
<name>A0A0V1KZ09_9BILA</name>
<keyword evidence="1" id="KW-0175">Coiled coil</keyword>
<evidence type="ECO:0000313" key="2">
    <source>
        <dbReference type="EMBL" id="KRZ52374.1"/>
    </source>
</evidence>